<evidence type="ECO:0000256" key="10">
    <source>
        <dbReference type="SAM" id="Phobius"/>
    </source>
</evidence>
<dbReference type="EMBL" id="JAOCKG010000020">
    <property type="protein sequence ID" value="MDH2054240.1"/>
    <property type="molecule type" value="Genomic_DNA"/>
</dbReference>
<dbReference type="GO" id="GO:0005886">
    <property type="term" value="C:plasma membrane"/>
    <property type="evidence" value="ECO:0007669"/>
    <property type="project" value="UniProtKB-SubCell"/>
</dbReference>
<dbReference type="PANTHER" id="PTHR42865">
    <property type="entry name" value="PROTON/GLUTAMATE-ASPARTATE SYMPORTER"/>
    <property type="match status" value="1"/>
</dbReference>
<dbReference type="RefSeq" id="WP_035212355.1">
    <property type="nucleotide sequence ID" value="NZ_ALJE01000005.1"/>
</dbReference>
<keyword evidence="3" id="KW-1003">Cell membrane</keyword>
<feature type="transmembrane region" description="Helical" evidence="10">
    <location>
        <begin position="84"/>
        <end position="106"/>
    </location>
</feature>
<feature type="transmembrane region" description="Helical" evidence="10">
    <location>
        <begin position="230"/>
        <end position="249"/>
    </location>
</feature>
<keyword evidence="7 10" id="KW-0472">Membrane</keyword>
<feature type="transmembrane region" description="Helical" evidence="10">
    <location>
        <begin position="353"/>
        <end position="376"/>
    </location>
</feature>
<dbReference type="Gene3D" id="1.10.3860.10">
    <property type="entry name" value="Sodium:dicarboxylate symporter"/>
    <property type="match status" value="1"/>
</dbReference>
<comment type="caution">
    <text evidence="11">The sequence shown here is derived from an EMBL/GenBank/DDBJ whole genome shotgun (WGS) entry which is preliminary data.</text>
</comment>
<dbReference type="AlphaFoldDB" id="A0AA42WFJ9"/>
<accession>A0AA42WFJ9</accession>
<organism evidence="11 12">
    <name type="scientific">Achromobacter marplatensis</name>
    <dbReference type="NCBI Taxonomy" id="470868"/>
    <lineage>
        <taxon>Bacteria</taxon>
        <taxon>Pseudomonadati</taxon>
        <taxon>Pseudomonadota</taxon>
        <taxon>Betaproteobacteria</taxon>
        <taxon>Burkholderiales</taxon>
        <taxon>Alcaligenaceae</taxon>
        <taxon>Achromobacter</taxon>
    </lineage>
</organism>
<evidence type="ECO:0000256" key="6">
    <source>
        <dbReference type="ARBA" id="ARBA00022989"/>
    </source>
</evidence>
<evidence type="ECO:0000256" key="8">
    <source>
        <dbReference type="ARBA" id="ARBA00053346"/>
    </source>
</evidence>
<reference evidence="11" key="1">
    <citation type="submission" date="2022-09" db="EMBL/GenBank/DDBJ databases">
        <title>Intensive care unit water sources are persistently colonized with multi-drug resistant bacteria and are the site of extensive horizontal gene transfer of antibiotic resistance genes.</title>
        <authorList>
            <person name="Diorio-Toth L."/>
        </authorList>
    </citation>
    <scope>NUCLEOTIDE SEQUENCE</scope>
    <source>
        <strain evidence="11">GD03676</strain>
    </source>
</reference>
<gene>
    <name evidence="11" type="ORF">N5K24_27815</name>
</gene>
<comment type="function">
    <text evidence="8">Responsible for the transport of dicarboxylates such as succinate, fumarate, and malate from the periplasm across the membrane.</text>
</comment>
<evidence type="ECO:0000256" key="5">
    <source>
        <dbReference type="ARBA" id="ARBA00022847"/>
    </source>
</evidence>
<keyword evidence="5" id="KW-0769">Symport</keyword>
<keyword evidence="4 10" id="KW-0812">Transmembrane</keyword>
<dbReference type="InterPro" id="IPR001991">
    <property type="entry name" value="Na-dicarboxylate_symporter"/>
</dbReference>
<feature type="transmembrane region" description="Helical" evidence="10">
    <location>
        <begin position="153"/>
        <end position="170"/>
    </location>
</feature>
<evidence type="ECO:0000313" key="11">
    <source>
        <dbReference type="EMBL" id="MDH2054240.1"/>
    </source>
</evidence>
<comment type="subcellular location">
    <subcellularLocation>
        <location evidence="1">Cell membrane</location>
        <topology evidence="1">Multi-pass membrane protein</topology>
    </subcellularLocation>
</comment>
<dbReference type="Pfam" id="PF00375">
    <property type="entry name" value="SDF"/>
    <property type="match status" value="1"/>
</dbReference>
<dbReference type="FunFam" id="1.10.3860.10:FF:000001">
    <property type="entry name" value="C4-dicarboxylate transport protein"/>
    <property type="match status" value="1"/>
</dbReference>
<dbReference type="SUPFAM" id="SSF118215">
    <property type="entry name" value="Proton glutamate symport protein"/>
    <property type="match status" value="1"/>
</dbReference>
<dbReference type="PANTHER" id="PTHR42865:SF7">
    <property type="entry name" value="PROTON_GLUTAMATE-ASPARTATE SYMPORTER"/>
    <property type="match status" value="1"/>
</dbReference>
<name>A0AA42WFJ9_9BURK</name>
<evidence type="ECO:0000256" key="9">
    <source>
        <dbReference type="SAM" id="MobiDB-lite"/>
    </source>
</evidence>
<evidence type="ECO:0000256" key="7">
    <source>
        <dbReference type="ARBA" id="ARBA00023136"/>
    </source>
</evidence>
<dbReference type="GO" id="GO:0006835">
    <property type="term" value="P:dicarboxylic acid transport"/>
    <property type="evidence" value="ECO:0007669"/>
    <property type="project" value="TreeGrafter"/>
</dbReference>
<dbReference type="GO" id="GO:0015293">
    <property type="term" value="F:symporter activity"/>
    <property type="evidence" value="ECO:0007669"/>
    <property type="project" value="UniProtKB-KW"/>
</dbReference>
<evidence type="ECO:0000256" key="3">
    <source>
        <dbReference type="ARBA" id="ARBA00022475"/>
    </source>
</evidence>
<evidence type="ECO:0000256" key="2">
    <source>
        <dbReference type="ARBA" id="ARBA00022448"/>
    </source>
</evidence>
<dbReference type="PRINTS" id="PR00173">
    <property type="entry name" value="EDTRNSPORT"/>
</dbReference>
<proteinExistence type="predicted"/>
<evidence type="ECO:0000256" key="4">
    <source>
        <dbReference type="ARBA" id="ARBA00022692"/>
    </source>
</evidence>
<feature type="compositionally biased region" description="Basic and acidic residues" evidence="9">
    <location>
        <begin position="405"/>
        <end position="416"/>
    </location>
</feature>
<keyword evidence="2" id="KW-0813">Transport</keyword>
<dbReference type="InterPro" id="IPR036458">
    <property type="entry name" value="Na:dicarbo_symporter_sf"/>
</dbReference>
<keyword evidence="6 10" id="KW-1133">Transmembrane helix</keyword>
<evidence type="ECO:0000256" key="1">
    <source>
        <dbReference type="ARBA" id="ARBA00004651"/>
    </source>
</evidence>
<feature type="transmembrane region" description="Helical" evidence="10">
    <location>
        <begin position="48"/>
        <end position="72"/>
    </location>
</feature>
<feature type="region of interest" description="Disordered" evidence="9">
    <location>
        <begin position="405"/>
        <end position="431"/>
    </location>
</feature>
<evidence type="ECO:0000313" key="12">
    <source>
        <dbReference type="Proteomes" id="UP001161276"/>
    </source>
</evidence>
<feature type="transmembrane region" description="Helical" evidence="10">
    <location>
        <begin position="199"/>
        <end position="224"/>
    </location>
</feature>
<sequence>MNTKKLTRYIGIAMVLGIVVGYLCNQTAHDAKDAAQIASYFSLITDIFLRMIKMIIAPLVFATLVSGLASMSDANAVGRIGLRAMVWFIAASAISLLLGLLLVNIFQPGAHMNLAIPDAGITSGLKTGDFTLKAFIAHVFPKSIAEAMANNEILQILVFSLFFGAALSFIRSKGHNTIYNMIDELAKIMFRVTDYVMRFAPLGVFAAMAAAITTEGLGVLVSYGKLIGEFYLGLALLWAILFGVGYLFLGKSTRRLGGLIKEPTLLAFSTASSESAYPKTIEALERFGVSKRISGFVLPLGYSFNLDGSMMYQSFAVLFIAQAYNIEMSFAQQLTLLLVLMVTSKGMAGVARASLVVVAATLPMFHLPEAGLLLIMGIDQFFDMGRTATNVVGNSLATAVIAKLEDDRGDQPEGKPADNASAATGKPASQA</sequence>
<protein>
    <submittedName>
        <fullName evidence="11">Dicarboxylate/amino acid:cation symporter</fullName>
    </submittedName>
</protein>
<feature type="transmembrane region" description="Helical" evidence="10">
    <location>
        <begin position="315"/>
        <end position="341"/>
    </location>
</feature>
<dbReference type="Proteomes" id="UP001161276">
    <property type="component" value="Unassembled WGS sequence"/>
</dbReference>
<feature type="transmembrane region" description="Helical" evidence="10">
    <location>
        <begin position="9"/>
        <end position="28"/>
    </location>
</feature>